<dbReference type="GO" id="GO:0003997">
    <property type="term" value="F:acyl-CoA oxidase activity"/>
    <property type="evidence" value="ECO:0007669"/>
    <property type="project" value="InterPro"/>
</dbReference>
<dbReference type="InterPro" id="IPR012258">
    <property type="entry name" value="Acyl-CoA_oxidase"/>
</dbReference>
<dbReference type="SUPFAM" id="SSF56645">
    <property type="entry name" value="Acyl-CoA dehydrogenase NM domain-like"/>
    <property type="match status" value="1"/>
</dbReference>
<dbReference type="AlphaFoldDB" id="A0A8G1S057"/>
<dbReference type="PANTHER" id="PTHR10909">
    <property type="entry name" value="ELECTRON TRANSPORT OXIDOREDUCTASE"/>
    <property type="match status" value="1"/>
</dbReference>
<organism evidence="1 2">
    <name type="scientific">Aspergillus fijiensis CBS 313.89</name>
    <dbReference type="NCBI Taxonomy" id="1448319"/>
    <lineage>
        <taxon>Eukaryota</taxon>
        <taxon>Fungi</taxon>
        <taxon>Dikarya</taxon>
        <taxon>Ascomycota</taxon>
        <taxon>Pezizomycotina</taxon>
        <taxon>Eurotiomycetes</taxon>
        <taxon>Eurotiomycetidae</taxon>
        <taxon>Eurotiales</taxon>
        <taxon>Aspergillaceae</taxon>
        <taxon>Aspergillus</taxon>
    </lineage>
</organism>
<dbReference type="GO" id="GO:0005777">
    <property type="term" value="C:peroxisome"/>
    <property type="evidence" value="ECO:0007669"/>
    <property type="project" value="InterPro"/>
</dbReference>
<dbReference type="SUPFAM" id="SSF47203">
    <property type="entry name" value="Acyl-CoA dehydrogenase C-terminal domain-like"/>
    <property type="match status" value="1"/>
</dbReference>
<dbReference type="GO" id="GO:0033540">
    <property type="term" value="P:fatty acid beta-oxidation using acyl-CoA oxidase"/>
    <property type="evidence" value="ECO:0007669"/>
    <property type="project" value="TreeGrafter"/>
</dbReference>
<dbReference type="GO" id="GO:0005504">
    <property type="term" value="F:fatty acid binding"/>
    <property type="evidence" value="ECO:0007669"/>
    <property type="project" value="TreeGrafter"/>
</dbReference>
<dbReference type="Gene3D" id="1.20.140.10">
    <property type="entry name" value="Butyryl-CoA Dehydrogenase, subunit A, domain 3"/>
    <property type="match status" value="1"/>
</dbReference>
<dbReference type="GO" id="GO:0055088">
    <property type="term" value="P:lipid homeostasis"/>
    <property type="evidence" value="ECO:0007669"/>
    <property type="project" value="TreeGrafter"/>
</dbReference>
<dbReference type="Proteomes" id="UP000249789">
    <property type="component" value="Unassembled WGS sequence"/>
</dbReference>
<reference evidence="1 2" key="1">
    <citation type="submission" date="2018-02" db="EMBL/GenBank/DDBJ databases">
        <title>The genomes of Aspergillus section Nigri reveals drivers in fungal speciation.</title>
        <authorList>
            <consortium name="DOE Joint Genome Institute"/>
            <person name="Vesth T.C."/>
            <person name="Nybo J."/>
            <person name="Theobald S."/>
            <person name="Brandl J."/>
            <person name="Frisvad J.C."/>
            <person name="Nielsen K.F."/>
            <person name="Lyhne E.K."/>
            <person name="Kogle M.E."/>
            <person name="Kuo A."/>
            <person name="Riley R."/>
            <person name="Clum A."/>
            <person name="Nolan M."/>
            <person name="Lipzen A."/>
            <person name="Salamov A."/>
            <person name="Henrissat B."/>
            <person name="Wiebenga A."/>
            <person name="De vries R.P."/>
            <person name="Grigoriev I.V."/>
            <person name="Mortensen U.H."/>
            <person name="Andersen M.R."/>
            <person name="Baker S.E."/>
        </authorList>
    </citation>
    <scope>NUCLEOTIDE SEQUENCE [LARGE SCALE GENOMIC DNA]</scope>
    <source>
        <strain evidence="1 2">CBS 313.89</strain>
    </source>
</reference>
<dbReference type="OrthoDB" id="538336at2759"/>
<dbReference type="EMBL" id="KZ824622">
    <property type="protein sequence ID" value="RAK82243.1"/>
    <property type="molecule type" value="Genomic_DNA"/>
</dbReference>
<dbReference type="RefSeq" id="XP_040806253.1">
    <property type="nucleotide sequence ID" value="XM_040942655.1"/>
</dbReference>
<evidence type="ECO:0000313" key="2">
    <source>
        <dbReference type="Proteomes" id="UP000249789"/>
    </source>
</evidence>
<dbReference type="InterPro" id="IPR036250">
    <property type="entry name" value="AcylCo_DH-like_C"/>
</dbReference>
<evidence type="ECO:0000313" key="1">
    <source>
        <dbReference type="EMBL" id="RAK82243.1"/>
    </source>
</evidence>
<proteinExistence type="predicted"/>
<dbReference type="Gene3D" id="2.40.110.10">
    <property type="entry name" value="Butyryl-CoA Dehydrogenase, subunit A, domain 2"/>
    <property type="match status" value="1"/>
</dbReference>
<dbReference type="VEuPathDB" id="FungiDB:BO72DRAFT_419194"/>
<keyword evidence="2" id="KW-1185">Reference proteome</keyword>
<sequence length="579" mass="64625">MQPLSTIDLLSTELFQLHYKNTSRRERLELSYLRARAIAKHWALTLDDVIRVSPKSQRAHMDGIIVRDPVAHINLSIQYNLVVGTLATYVKKRPDLDPLIREFLEFDICGAFMLNEVGHGCDARNLETTATWESDGGFILNTPNRNAAKFMPPSMPMAGIPRVALVMARLLVEGEDRGIRPFVVPINDGFRMCQGVKSWQVTIDCLQAELLSNFSRLLPPIGCGEMLDHSLTTFDHVRLEASAMLGDLAKPGNLRAQFLFAIGQLRLGSLALSLWTIPFLKCAAFTAGKYSQQRTVQEGVHRERVPILSFRTQQLPIARALAHVAVMEPLVEWVVSQQNNSSLSVMSRHALSAALKSLFVYNGQESLSALVERSGAQGMFPENQMANVESLTRCTSIAEGELLVLCIRHATEILLERCEIPEAENPTSLLAKHESGIIAELRELLKTFESHRSTEYNKFILPRCRPVMLAIGQRMAFEIAAKRGVDGDLLAMYESEAVRSDPSWYVECLGLSRAAQYEMESTVCDAVMSKLNRHLDDLGIEPYCTAPMLSGAKWDDFINVARTFTARADGRAAVFHPRL</sequence>
<protein>
    <submittedName>
        <fullName evidence="1">Acyl-CoA oxidase</fullName>
    </submittedName>
</protein>
<name>A0A8G1S057_9EURO</name>
<gene>
    <name evidence="1" type="ORF">BO72DRAFT_419194</name>
</gene>
<dbReference type="GeneID" id="63859988"/>
<dbReference type="InterPro" id="IPR046373">
    <property type="entry name" value="Acyl-CoA_Oxase/DH_mid-dom_sf"/>
</dbReference>
<dbReference type="InterPro" id="IPR009100">
    <property type="entry name" value="AcylCoA_DH/oxidase_NM_dom_sf"/>
</dbReference>
<accession>A0A8G1S057</accession>
<dbReference type="PANTHER" id="PTHR10909:SF382">
    <property type="entry name" value="ACYL-COENZYME A OXIDASE"/>
    <property type="match status" value="1"/>
</dbReference>
<dbReference type="GO" id="GO:0071949">
    <property type="term" value="F:FAD binding"/>
    <property type="evidence" value="ECO:0007669"/>
    <property type="project" value="InterPro"/>
</dbReference>